<dbReference type="InterPro" id="IPR010253">
    <property type="entry name" value="BchP_ChlP_pln/prok"/>
</dbReference>
<dbReference type="GO" id="GO:0015979">
    <property type="term" value="P:photosynthesis"/>
    <property type="evidence" value="ECO:0007669"/>
    <property type="project" value="InterPro"/>
</dbReference>
<keyword evidence="4" id="KW-1185">Reference proteome</keyword>
<dbReference type="PANTHER" id="PTHR42685">
    <property type="entry name" value="GERANYLGERANYL DIPHOSPHATE REDUCTASE"/>
    <property type="match status" value="1"/>
</dbReference>
<dbReference type="AlphaFoldDB" id="F0IZM8"/>
<dbReference type="GO" id="GO:0045550">
    <property type="term" value="F:geranylgeranyl reductase activity"/>
    <property type="evidence" value="ECO:0007669"/>
    <property type="project" value="InterPro"/>
</dbReference>
<dbReference type="SUPFAM" id="SSF51905">
    <property type="entry name" value="FAD/NAD(P)-binding domain"/>
    <property type="match status" value="1"/>
</dbReference>
<dbReference type="Pfam" id="PF05834">
    <property type="entry name" value="Lycopene_cycl"/>
    <property type="match status" value="1"/>
</dbReference>
<gene>
    <name evidence="3" type="primary">bchP</name>
    <name evidence="3" type="ordered locus">ACMV_18910</name>
</gene>
<dbReference type="Proteomes" id="UP000007100">
    <property type="component" value="Chromosome"/>
</dbReference>
<proteinExistence type="predicted"/>
<dbReference type="NCBIfam" id="TIGR02032">
    <property type="entry name" value="GG-red-SF"/>
    <property type="match status" value="1"/>
</dbReference>
<sequence length="397" mass="41975">MAAIQDYDVAVIGGGPAGATAAATLARAGRSVLLLDRAGRIKPCGGAVPPRLIHDFDIPDHLLVARARGARIVSPRGRQVSMPIAGDGFVGMVDRDVFDEFLRARAASAGAVRLTGRHERIERAADGRTLVHYRAGEVRHTVAARAVIGADGAASAVARQMVPAAGAARRVFAYHEVIRAPAAGAAAAGWDGRRCDIYYDARVSPDFYAWIFPHGETASIGTGSAVKGFSLRRAVAALRDETGLGQAETIRAEGAPLPLKPLARWDDGVNVLLAGDAAGVVAPASGEGIYYAMLGGKLAGEAADAFCASGDARALREARRRFMAAHGMVFAVLGMMQDFWYASDRRRERFVAICGDADVQSITWQAYMEKALVRAKPAAHLRIFAKNIAHLTGLARA</sequence>
<evidence type="ECO:0000256" key="1">
    <source>
        <dbReference type="ARBA" id="ARBA00022857"/>
    </source>
</evidence>
<dbReference type="InterPro" id="IPR011777">
    <property type="entry name" value="Geranylgeranyl_Rdtase_fam"/>
</dbReference>
<reference evidence="3 4" key="1">
    <citation type="submission" date="2010-12" db="EMBL/GenBank/DDBJ databases">
        <title>Whole genome sequence of Acidiphilium multivorum AIU301.</title>
        <authorList>
            <person name="Narita-Yamada S."/>
            <person name="Nakamura S."/>
            <person name="Ito N."/>
            <person name="Takarada H."/>
            <person name="Katano Y."/>
            <person name="Nakazawa H."/>
            <person name="Hosoyama A."/>
            <person name="Yamada R."/>
            <person name="Fujita N."/>
        </authorList>
    </citation>
    <scope>NUCLEOTIDE SEQUENCE [LARGE SCALE GENOMIC DNA]</scope>
    <source>
        <strain evidence="4">DSM 11245 / JCM 8867 / AIU301</strain>
    </source>
</reference>
<dbReference type="GO" id="GO:0016628">
    <property type="term" value="F:oxidoreductase activity, acting on the CH-CH group of donors, NAD or NADP as acceptor"/>
    <property type="evidence" value="ECO:0007669"/>
    <property type="project" value="InterPro"/>
</dbReference>
<dbReference type="Gene3D" id="3.50.50.60">
    <property type="entry name" value="FAD/NAD(P)-binding domain"/>
    <property type="match status" value="1"/>
</dbReference>
<dbReference type="EMBL" id="AP012035">
    <property type="protein sequence ID" value="BAJ81238.1"/>
    <property type="molecule type" value="Genomic_DNA"/>
</dbReference>
<name>F0IZM8_ACIMA</name>
<dbReference type="PRINTS" id="PR00420">
    <property type="entry name" value="RNGMNOXGNASE"/>
</dbReference>
<dbReference type="GO" id="GO:0015995">
    <property type="term" value="P:chlorophyll biosynthetic process"/>
    <property type="evidence" value="ECO:0007669"/>
    <property type="project" value="InterPro"/>
</dbReference>
<keyword evidence="1" id="KW-0521">NADP</keyword>
<protein>
    <submittedName>
        <fullName evidence="3">Geranylgeranyl reductase</fullName>
    </submittedName>
</protein>
<organism evidence="3 4">
    <name type="scientific">Acidiphilium multivorum (strain DSM 11245 / JCM 8867 / NBRC 100883 / AIU 301)</name>
    <dbReference type="NCBI Taxonomy" id="926570"/>
    <lineage>
        <taxon>Bacteria</taxon>
        <taxon>Pseudomonadati</taxon>
        <taxon>Pseudomonadota</taxon>
        <taxon>Alphaproteobacteria</taxon>
        <taxon>Acetobacterales</taxon>
        <taxon>Acidocellaceae</taxon>
        <taxon>Acidiphilium</taxon>
    </lineage>
</organism>
<dbReference type="InterPro" id="IPR050407">
    <property type="entry name" value="Geranylgeranyl_reductase"/>
</dbReference>
<dbReference type="NCBIfam" id="TIGR02023">
    <property type="entry name" value="BchP-ChlP"/>
    <property type="match status" value="1"/>
</dbReference>
<evidence type="ECO:0000313" key="4">
    <source>
        <dbReference type="Proteomes" id="UP000007100"/>
    </source>
</evidence>
<dbReference type="PANTHER" id="PTHR42685:SF4">
    <property type="entry name" value="GERANYLGERANYL DIPHOSPHATE REDUCTASE, CHLOROPLASTIC"/>
    <property type="match status" value="1"/>
</dbReference>
<dbReference type="OrthoDB" id="417034at2"/>
<keyword evidence="2" id="KW-0560">Oxidoreductase</keyword>
<evidence type="ECO:0000313" key="3">
    <source>
        <dbReference type="EMBL" id="BAJ81238.1"/>
    </source>
</evidence>
<dbReference type="InterPro" id="IPR036188">
    <property type="entry name" value="FAD/NAD-bd_sf"/>
</dbReference>
<dbReference type="HOGENOM" id="CLU_024648_3_1_5"/>
<evidence type="ECO:0000256" key="2">
    <source>
        <dbReference type="ARBA" id="ARBA00023002"/>
    </source>
</evidence>
<accession>F0IZM8</accession>
<dbReference type="RefSeq" id="WP_013640264.1">
    <property type="nucleotide sequence ID" value="NC_015186.1"/>
</dbReference>
<dbReference type="KEGG" id="amv:ACMV_18910"/>